<protein>
    <recommendedName>
        <fullName evidence="4">Late embryogenesis abundant protein</fullName>
    </recommendedName>
</protein>
<dbReference type="InterPro" id="IPR004926">
    <property type="entry name" value="LEA_3a"/>
</dbReference>
<dbReference type="PANTHER" id="PTHR35109">
    <property type="entry name" value="GLUTAMATE RACEMASE"/>
    <property type="match status" value="1"/>
</dbReference>
<dbReference type="EMBL" id="VOIH02000010">
    <property type="protein sequence ID" value="KAF3435526.1"/>
    <property type="molecule type" value="Genomic_DNA"/>
</dbReference>
<organism evidence="2 3">
    <name type="scientific">Rhamnella rubrinervis</name>
    <dbReference type="NCBI Taxonomy" id="2594499"/>
    <lineage>
        <taxon>Eukaryota</taxon>
        <taxon>Viridiplantae</taxon>
        <taxon>Streptophyta</taxon>
        <taxon>Embryophyta</taxon>
        <taxon>Tracheophyta</taxon>
        <taxon>Spermatophyta</taxon>
        <taxon>Magnoliopsida</taxon>
        <taxon>eudicotyledons</taxon>
        <taxon>Gunneridae</taxon>
        <taxon>Pentapetalae</taxon>
        <taxon>rosids</taxon>
        <taxon>fabids</taxon>
        <taxon>Rosales</taxon>
        <taxon>Rhamnaceae</taxon>
        <taxon>rhamnoid group</taxon>
        <taxon>Rhamneae</taxon>
        <taxon>Rhamnella</taxon>
    </lineage>
</organism>
<name>A0A8K0DVK4_9ROSA</name>
<evidence type="ECO:0008006" key="4">
    <source>
        <dbReference type="Google" id="ProtNLM"/>
    </source>
</evidence>
<evidence type="ECO:0000313" key="3">
    <source>
        <dbReference type="Proteomes" id="UP000796880"/>
    </source>
</evidence>
<sequence length="125" mass="13924">MARRGGVLMTKTKMLLFREANMRVVGRCFSKFVSGESKGGRRSSSTAEVGDDRDDGNAEGLLSSCWVPHPRTGIYVPKGHERVIDDVPDGAASFNQTYWLREVDGVEKPDPYLPSNYCYFQTLSV</sequence>
<dbReference type="OrthoDB" id="1930788at2759"/>
<evidence type="ECO:0000313" key="2">
    <source>
        <dbReference type="EMBL" id="KAF3435526.1"/>
    </source>
</evidence>
<dbReference type="PANTHER" id="PTHR35109:SF1">
    <property type="entry name" value="GLUTAMATE RACEMASE"/>
    <property type="match status" value="1"/>
</dbReference>
<comment type="caution">
    <text evidence="2">The sequence shown here is derived from an EMBL/GenBank/DDBJ whole genome shotgun (WGS) entry which is preliminary data.</text>
</comment>
<evidence type="ECO:0000256" key="1">
    <source>
        <dbReference type="SAM" id="MobiDB-lite"/>
    </source>
</evidence>
<proteinExistence type="predicted"/>
<dbReference type="AlphaFoldDB" id="A0A8K0DVK4"/>
<keyword evidence="3" id="KW-1185">Reference proteome</keyword>
<dbReference type="Pfam" id="PF03242">
    <property type="entry name" value="LEA_3a"/>
    <property type="match status" value="1"/>
</dbReference>
<gene>
    <name evidence="2" type="ORF">FNV43_RR22615</name>
</gene>
<feature type="region of interest" description="Disordered" evidence="1">
    <location>
        <begin position="34"/>
        <end position="56"/>
    </location>
</feature>
<reference evidence="2" key="1">
    <citation type="submission" date="2020-03" db="EMBL/GenBank/DDBJ databases">
        <title>A high-quality chromosome-level genome assembly of a woody plant with both climbing and erect habits, Rhamnella rubrinervis.</title>
        <authorList>
            <person name="Lu Z."/>
            <person name="Yang Y."/>
            <person name="Zhu X."/>
            <person name="Sun Y."/>
        </authorList>
    </citation>
    <scope>NUCLEOTIDE SEQUENCE</scope>
    <source>
        <strain evidence="2">BYM</strain>
        <tissue evidence="2">Leaf</tissue>
    </source>
</reference>
<accession>A0A8K0DVK4</accession>
<dbReference type="Proteomes" id="UP000796880">
    <property type="component" value="Unassembled WGS sequence"/>
</dbReference>